<keyword evidence="3" id="KW-1185">Reference proteome</keyword>
<name>A0ABV9TDY2_9GAMM</name>
<comment type="caution">
    <text evidence="2">The sequence shown here is derived from an EMBL/GenBank/DDBJ whole genome shotgun (WGS) entry which is preliminary data.</text>
</comment>
<gene>
    <name evidence="2" type="ORF">ACFPDQ_05315</name>
</gene>
<evidence type="ECO:0000313" key="3">
    <source>
        <dbReference type="Proteomes" id="UP001595926"/>
    </source>
</evidence>
<keyword evidence="1" id="KW-0732">Signal</keyword>
<feature type="chain" id="PRO_5045692240" description="Lipoprotein" evidence="1">
    <location>
        <begin position="24"/>
        <end position="73"/>
    </location>
</feature>
<dbReference type="Proteomes" id="UP001595926">
    <property type="component" value="Unassembled WGS sequence"/>
</dbReference>
<dbReference type="EMBL" id="JBHSJH010000002">
    <property type="protein sequence ID" value="MFC4892465.1"/>
    <property type="molecule type" value="Genomic_DNA"/>
</dbReference>
<sequence>MKKISIMLLYIAILSSCATQTPAQYNFNYPVNQGNTCFNNMYAGYMYSGDEGMYSSSAEIGPLTAPGGVALEY</sequence>
<organism evidence="2 3">
    <name type="scientific">Pseudofrancisella aestuarii</name>
    <dbReference type="NCBI Taxonomy" id="2670347"/>
    <lineage>
        <taxon>Bacteria</taxon>
        <taxon>Pseudomonadati</taxon>
        <taxon>Pseudomonadota</taxon>
        <taxon>Gammaproteobacteria</taxon>
        <taxon>Thiotrichales</taxon>
        <taxon>Francisellaceae</taxon>
        <taxon>Pseudofrancisella</taxon>
    </lineage>
</organism>
<accession>A0ABV9TDY2</accession>
<protein>
    <recommendedName>
        <fullName evidence="4">Lipoprotein</fullName>
    </recommendedName>
</protein>
<dbReference type="RefSeq" id="WP_159240226.1">
    <property type="nucleotide sequence ID" value="NZ_JBHSJH010000002.1"/>
</dbReference>
<reference evidence="3" key="1">
    <citation type="journal article" date="2019" name="Int. J. Syst. Evol. Microbiol.">
        <title>The Global Catalogue of Microorganisms (GCM) 10K type strain sequencing project: providing services to taxonomists for standard genome sequencing and annotation.</title>
        <authorList>
            <consortium name="The Broad Institute Genomics Platform"/>
            <consortium name="The Broad Institute Genome Sequencing Center for Infectious Disease"/>
            <person name="Wu L."/>
            <person name="Ma J."/>
        </authorList>
    </citation>
    <scope>NUCLEOTIDE SEQUENCE [LARGE SCALE GENOMIC DNA]</scope>
    <source>
        <strain evidence="3">CGMCC 1.13718</strain>
    </source>
</reference>
<proteinExistence type="predicted"/>
<evidence type="ECO:0008006" key="4">
    <source>
        <dbReference type="Google" id="ProtNLM"/>
    </source>
</evidence>
<evidence type="ECO:0000256" key="1">
    <source>
        <dbReference type="SAM" id="SignalP"/>
    </source>
</evidence>
<dbReference type="PROSITE" id="PS51257">
    <property type="entry name" value="PROKAR_LIPOPROTEIN"/>
    <property type="match status" value="1"/>
</dbReference>
<feature type="signal peptide" evidence="1">
    <location>
        <begin position="1"/>
        <end position="23"/>
    </location>
</feature>
<evidence type="ECO:0000313" key="2">
    <source>
        <dbReference type="EMBL" id="MFC4892465.1"/>
    </source>
</evidence>